<evidence type="ECO:0000259" key="1">
    <source>
        <dbReference type="PROSITE" id="PS50053"/>
    </source>
</evidence>
<dbReference type="SMART" id="SM00213">
    <property type="entry name" value="UBQ"/>
    <property type="match status" value="1"/>
</dbReference>
<evidence type="ECO:0000313" key="3">
    <source>
        <dbReference type="Proteomes" id="UP000030655"/>
    </source>
</evidence>
<dbReference type="PANTHER" id="PTHR10666">
    <property type="entry name" value="UBIQUITIN"/>
    <property type="match status" value="1"/>
</dbReference>
<accession>A0A059F3Q9</accession>
<dbReference type="HOGENOM" id="CLU_010412_6_3_1"/>
<dbReference type="SUPFAM" id="SSF54236">
    <property type="entry name" value="Ubiquitin-like"/>
    <property type="match status" value="1"/>
</dbReference>
<dbReference type="Proteomes" id="UP000030655">
    <property type="component" value="Unassembled WGS sequence"/>
</dbReference>
<dbReference type="PROSITE" id="PS50053">
    <property type="entry name" value="UBIQUITIN_2"/>
    <property type="match status" value="1"/>
</dbReference>
<proteinExistence type="predicted"/>
<dbReference type="InterPro" id="IPR029071">
    <property type="entry name" value="Ubiquitin-like_domsf"/>
</dbReference>
<dbReference type="InterPro" id="IPR000626">
    <property type="entry name" value="Ubiquitin-like_dom"/>
</dbReference>
<dbReference type="AlphaFoldDB" id="A0A059F3Q9"/>
<feature type="domain" description="Ubiquitin-like" evidence="1">
    <location>
        <begin position="1"/>
        <end position="77"/>
    </location>
</feature>
<evidence type="ECO:0000313" key="2">
    <source>
        <dbReference type="EMBL" id="KCZ81742.1"/>
    </source>
</evidence>
<dbReference type="STRING" id="1288291.A0A059F3Q9"/>
<gene>
    <name evidence="2" type="ORF">H312_00782</name>
</gene>
<keyword evidence="3" id="KW-1185">Reference proteome</keyword>
<sequence>MNIKVKLITGKEIELEVSRLTKVLEIKSQIEDKELFPPEQQKLVYNGKVLSIDTETVEDLGIGNNNVLHMILALRGG</sequence>
<dbReference type="VEuPathDB" id="MicrosporidiaDB:H312_00782"/>
<organism evidence="2 3">
    <name type="scientific">Anncaliia algerae PRA339</name>
    <dbReference type="NCBI Taxonomy" id="1288291"/>
    <lineage>
        <taxon>Eukaryota</taxon>
        <taxon>Fungi</taxon>
        <taxon>Fungi incertae sedis</taxon>
        <taxon>Microsporidia</taxon>
        <taxon>Tubulinosematoidea</taxon>
        <taxon>Tubulinosematidae</taxon>
        <taxon>Anncaliia</taxon>
    </lineage>
</organism>
<dbReference type="Gene3D" id="3.10.20.90">
    <property type="entry name" value="Phosphatidylinositol 3-kinase Catalytic Subunit, Chain A, domain 1"/>
    <property type="match status" value="1"/>
</dbReference>
<dbReference type="InterPro" id="IPR050158">
    <property type="entry name" value="Ubiquitin_ubiquitin-like"/>
</dbReference>
<dbReference type="PRINTS" id="PR00348">
    <property type="entry name" value="UBIQUITIN"/>
</dbReference>
<protein>
    <recommendedName>
        <fullName evidence="1">Ubiquitin-like domain-containing protein</fullName>
    </recommendedName>
</protein>
<reference evidence="2 3" key="2">
    <citation type="submission" date="2014-03" db="EMBL/GenBank/DDBJ databases">
        <title>The Genome Sequence of Anncaliia algerae insect isolate PRA339.</title>
        <authorList>
            <consortium name="The Broad Institute Genome Sequencing Platform"/>
            <consortium name="The Broad Institute Genome Sequencing Center for Infectious Disease"/>
            <person name="Cuomo C."/>
            <person name="Becnel J."/>
            <person name="Sanscrainte N."/>
            <person name="Walker B."/>
            <person name="Young S.K."/>
            <person name="Zeng Q."/>
            <person name="Gargeya S."/>
            <person name="Fitzgerald M."/>
            <person name="Haas B."/>
            <person name="Abouelleil A."/>
            <person name="Alvarado L."/>
            <person name="Arachchi H.M."/>
            <person name="Berlin A.M."/>
            <person name="Chapman S.B."/>
            <person name="Dewar J."/>
            <person name="Goldberg J."/>
            <person name="Griggs A."/>
            <person name="Gujja S."/>
            <person name="Hansen M."/>
            <person name="Howarth C."/>
            <person name="Imamovic A."/>
            <person name="Larimer J."/>
            <person name="McCowan C."/>
            <person name="Murphy C."/>
            <person name="Neiman D."/>
            <person name="Pearson M."/>
            <person name="Priest M."/>
            <person name="Roberts A."/>
            <person name="Saif S."/>
            <person name="Shea T."/>
            <person name="Sisk P."/>
            <person name="Sykes S."/>
            <person name="Wortman J."/>
            <person name="Nusbaum C."/>
            <person name="Birren B."/>
        </authorList>
    </citation>
    <scope>NUCLEOTIDE SEQUENCE [LARGE SCALE GENOMIC DNA]</scope>
    <source>
        <strain evidence="2 3">PRA339</strain>
    </source>
</reference>
<dbReference type="Pfam" id="PF00240">
    <property type="entry name" value="ubiquitin"/>
    <property type="match status" value="1"/>
</dbReference>
<dbReference type="InterPro" id="IPR019956">
    <property type="entry name" value="Ubiquitin_dom"/>
</dbReference>
<reference evidence="3" key="1">
    <citation type="submission" date="2013-02" db="EMBL/GenBank/DDBJ databases">
        <authorList>
            <consortium name="The Broad Institute Genome Sequencing Platform"/>
            <person name="Cuomo C."/>
            <person name="Becnel J."/>
            <person name="Sanscrainte N."/>
            <person name="Walker B."/>
            <person name="Young S.K."/>
            <person name="Zeng Q."/>
            <person name="Gargeya S."/>
            <person name="Fitzgerald M."/>
            <person name="Haas B."/>
            <person name="Abouelleil A."/>
            <person name="Alvarado L."/>
            <person name="Arachchi H.M."/>
            <person name="Berlin A.M."/>
            <person name="Chapman S.B."/>
            <person name="Dewar J."/>
            <person name="Goldberg J."/>
            <person name="Griggs A."/>
            <person name="Gujja S."/>
            <person name="Hansen M."/>
            <person name="Howarth C."/>
            <person name="Imamovic A."/>
            <person name="Larimer J."/>
            <person name="McCowan C."/>
            <person name="Murphy C."/>
            <person name="Neiman D."/>
            <person name="Pearson M."/>
            <person name="Priest M."/>
            <person name="Roberts A."/>
            <person name="Saif S."/>
            <person name="Shea T."/>
            <person name="Sisk P."/>
            <person name="Sykes S."/>
            <person name="Wortman J."/>
            <person name="Nusbaum C."/>
            <person name="Birren B."/>
        </authorList>
    </citation>
    <scope>NUCLEOTIDE SEQUENCE [LARGE SCALE GENOMIC DNA]</scope>
    <source>
        <strain evidence="3">PRA339</strain>
    </source>
</reference>
<dbReference type="OrthoDB" id="419317at2759"/>
<name>A0A059F3Q9_9MICR</name>
<dbReference type="EMBL" id="KK365137">
    <property type="protein sequence ID" value="KCZ81742.1"/>
    <property type="molecule type" value="Genomic_DNA"/>
</dbReference>